<proteinExistence type="predicted"/>
<dbReference type="RefSeq" id="WP_243732424.1">
    <property type="nucleotide sequence ID" value="NZ_SNYC01000003.1"/>
</dbReference>
<dbReference type="Proteomes" id="UP000295620">
    <property type="component" value="Unassembled WGS sequence"/>
</dbReference>
<dbReference type="EMBL" id="SNYC01000003">
    <property type="protein sequence ID" value="TDQ11556.1"/>
    <property type="molecule type" value="Genomic_DNA"/>
</dbReference>
<protein>
    <submittedName>
        <fullName evidence="2">Uncharacterized protein</fullName>
    </submittedName>
</protein>
<evidence type="ECO:0000256" key="1">
    <source>
        <dbReference type="SAM" id="SignalP"/>
    </source>
</evidence>
<sequence>MNAKKLIILLLLSASSPFANAQVWGENDSRTEERSDAGAVGAAGAKSGFFQTASPINYPTNATSWWHLLDIRHTNTTNNFAMQFSGSFFDQELYFRKTNNNATTAWSKILLENNGKLGLGTSLPLAKLSVLGTGTFSNSNIEAGADFFGSDYRNRIALGNTNSVLGGSRSSAILFYGKSTNGTSYQNQWEIGTDSHGNGTLDLYFHNVALGSSSLYINAAGDICIGTENSRGNKLSVNGKIRALEIKVESANWPDYVFGKDYQLPTLQETEEHIKLKGHLPGIPTAEEVKANGIDLGEMSAKLLKKIEELTMYMIEMKKDIEIKDKNHQKEIDYLKSKIK</sequence>
<feature type="chain" id="PRO_5020910108" evidence="1">
    <location>
        <begin position="22"/>
        <end position="340"/>
    </location>
</feature>
<organism evidence="2 3">
    <name type="scientific">Pedobacter metabolipauper</name>
    <dbReference type="NCBI Taxonomy" id="425513"/>
    <lineage>
        <taxon>Bacteria</taxon>
        <taxon>Pseudomonadati</taxon>
        <taxon>Bacteroidota</taxon>
        <taxon>Sphingobacteriia</taxon>
        <taxon>Sphingobacteriales</taxon>
        <taxon>Sphingobacteriaceae</taxon>
        <taxon>Pedobacter</taxon>
    </lineage>
</organism>
<accession>A0A4R6SYN9</accession>
<feature type="signal peptide" evidence="1">
    <location>
        <begin position="1"/>
        <end position="21"/>
    </location>
</feature>
<name>A0A4R6SYN9_9SPHI</name>
<gene>
    <name evidence="2" type="ORF">ATK78_0679</name>
</gene>
<evidence type="ECO:0000313" key="3">
    <source>
        <dbReference type="Proteomes" id="UP000295620"/>
    </source>
</evidence>
<dbReference type="AlphaFoldDB" id="A0A4R6SYN9"/>
<evidence type="ECO:0000313" key="2">
    <source>
        <dbReference type="EMBL" id="TDQ11556.1"/>
    </source>
</evidence>
<comment type="caution">
    <text evidence="2">The sequence shown here is derived from an EMBL/GenBank/DDBJ whole genome shotgun (WGS) entry which is preliminary data.</text>
</comment>
<reference evidence="2 3" key="1">
    <citation type="submission" date="2019-03" db="EMBL/GenBank/DDBJ databases">
        <title>Genomic Encyclopedia of Archaeal and Bacterial Type Strains, Phase II (KMG-II): from individual species to whole genera.</title>
        <authorList>
            <person name="Goeker M."/>
        </authorList>
    </citation>
    <scope>NUCLEOTIDE SEQUENCE [LARGE SCALE GENOMIC DNA]</scope>
    <source>
        <strain evidence="2 3">DSM 19035</strain>
    </source>
</reference>
<keyword evidence="1" id="KW-0732">Signal</keyword>
<keyword evidence="3" id="KW-1185">Reference proteome</keyword>